<organism evidence="4 5">
    <name type="scientific">Alpinimonas psychrophila</name>
    <dbReference type="NCBI Taxonomy" id="748908"/>
    <lineage>
        <taxon>Bacteria</taxon>
        <taxon>Bacillati</taxon>
        <taxon>Actinomycetota</taxon>
        <taxon>Actinomycetes</taxon>
        <taxon>Micrococcales</taxon>
        <taxon>Microbacteriaceae</taxon>
        <taxon>Alpinimonas</taxon>
    </lineage>
</organism>
<feature type="domain" description="Thioredoxin" evidence="3">
    <location>
        <begin position="41"/>
        <end position="156"/>
    </location>
</feature>
<evidence type="ECO:0000313" key="5">
    <source>
        <dbReference type="Proteomes" id="UP000524237"/>
    </source>
</evidence>
<dbReference type="PROSITE" id="PS51352">
    <property type="entry name" value="THIOREDOXIN_2"/>
    <property type="match status" value="1"/>
</dbReference>
<dbReference type="Gene3D" id="1.25.40.10">
    <property type="entry name" value="Tetratricopeptide repeat domain"/>
    <property type="match status" value="1"/>
</dbReference>
<dbReference type="EMBL" id="JACGWU010000002">
    <property type="protein sequence ID" value="MBA8828870.1"/>
    <property type="molecule type" value="Genomic_DNA"/>
</dbReference>
<dbReference type="SUPFAM" id="SSF52833">
    <property type="entry name" value="Thioredoxin-like"/>
    <property type="match status" value="1"/>
</dbReference>
<dbReference type="Gene3D" id="3.40.30.10">
    <property type="entry name" value="Glutaredoxin"/>
    <property type="match status" value="1"/>
</dbReference>
<name>A0A7W3PNX2_9MICO</name>
<keyword evidence="5" id="KW-1185">Reference proteome</keyword>
<dbReference type="PANTHER" id="PTHR45663">
    <property type="entry name" value="GEO12009P1"/>
    <property type="match status" value="1"/>
</dbReference>
<sequence>MSMTPPIPNLRGALDLSSLVNKPAAAAPLAPGERPNDGAAPGASVPVPALILDGTDANFTAILDLSAQVPVIVELSSPGQPALAEATALLERLVLERAGRIVFVRVDAEANPQLVQAFTATSIPTVAAVVSGRPLQLFSGAIPEKELRDVFDQILTVAEQNGVTGIALPADGGVAPELDADGKPVPPPMPPLPPLHQEAYDAVERGDYTSAITAYISALKQNPNDDMARAGLAQVSLLDRLQGKTIATVRGAASADPTNLDAQLDVVDLDISGGHIEDAFDRLLTLFPSLDPEGKNVVRARMLELFDVVGLDDPRVGKARSRLTNLLF</sequence>
<dbReference type="RefSeq" id="WP_182484320.1">
    <property type="nucleotide sequence ID" value="NZ_JACGWU010000002.1"/>
</dbReference>
<reference evidence="4 5" key="1">
    <citation type="submission" date="2020-07" db="EMBL/GenBank/DDBJ databases">
        <title>Sequencing the genomes of 1000 actinobacteria strains.</title>
        <authorList>
            <person name="Klenk H.-P."/>
        </authorList>
    </citation>
    <scope>NUCLEOTIDE SEQUENCE [LARGE SCALE GENOMIC DNA]</scope>
    <source>
        <strain evidence="4 5">DSM 23737</strain>
    </source>
</reference>
<gene>
    <name evidence="4" type="ORF">FB555_000968</name>
</gene>
<dbReference type="GO" id="GO:0006950">
    <property type="term" value="P:response to stress"/>
    <property type="evidence" value="ECO:0007669"/>
    <property type="project" value="UniProtKB-ARBA"/>
</dbReference>
<dbReference type="InterPro" id="IPR011990">
    <property type="entry name" value="TPR-like_helical_dom_sf"/>
</dbReference>
<dbReference type="InterPro" id="IPR013766">
    <property type="entry name" value="Thioredoxin_domain"/>
</dbReference>
<dbReference type="CDD" id="cd02956">
    <property type="entry name" value="ybbN"/>
    <property type="match status" value="1"/>
</dbReference>
<protein>
    <submittedName>
        <fullName evidence="4">Putative thioredoxin</fullName>
    </submittedName>
</protein>
<dbReference type="SUPFAM" id="SSF48452">
    <property type="entry name" value="TPR-like"/>
    <property type="match status" value="1"/>
</dbReference>
<dbReference type="PANTHER" id="PTHR45663:SF11">
    <property type="entry name" value="GEO12009P1"/>
    <property type="match status" value="1"/>
</dbReference>
<dbReference type="GO" id="GO:0005737">
    <property type="term" value="C:cytoplasm"/>
    <property type="evidence" value="ECO:0007669"/>
    <property type="project" value="TreeGrafter"/>
</dbReference>
<dbReference type="AlphaFoldDB" id="A0A7W3PNX2"/>
<dbReference type="Proteomes" id="UP000524237">
    <property type="component" value="Unassembled WGS sequence"/>
</dbReference>
<evidence type="ECO:0000256" key="1">
    <source>
        <dbReference type="ARBA" id="ARBA00008987"/>
    </source>
</evidence>
<keyword evidence="2" id="KW-0676">Redox-active center</keyword>
<dbReference type="Pfam" id="PF14561">
    <property type="entry name" value="TPR_20"/>
    <property type="match status" value="1"/>
</dbReference>
<accession>A0A7W3PNX2</accession>
<proteinExistence type="inferred from homology"/>
<evidence type="ECO:0000259" key="3">
    <source>
        <dbReference type="PROSITE" id="PS51352"/>
    </source>
</evidence>
<dbReference type="InterPro" id="IPR036249">
    <property type="entry name" value="Thioredoxin-like_sf"/>
</dbReference>
<evidence type="ECO:0000256" key="2">
    <source>
        <dbReference type="ARBA" id="ARBA00023284"/>
    </source>
</evidence>
<comment type="caution">
    <text evidence="4">The sequence shown here is derived from an EMBL/GenBank/DDBJ whole genome shotgun (WGS) entry which is preliminary data.</text>
</comment>
<evidence type="ECO:0000313" key="4">
    <source>
        <dbReference type="EMBL" id="MBA8828870.1"/>
    </source>
</evidence>
<comment type="similarity">
    <text evidence="1">Belongs to the thioredoxin family.</text>
</comment>
<dbReference type="GO" id="GO:0015035">
    <property type="term" value="F:protein-disulfide reductase activity"/>
    <property type="evidence" value="ECO:0007669"/>
    <property type="project" value="TreeGrafter"/>
</dbReference>